<evidence type="ECO:0000256" key="1">
    <source>
        <dbReference type="ARBA" id="ARBA00022801"/>
    </source>
</evidence>
<accession>A0ABW0AJG3</accession>
<dbReference type="Pfam" id="PF00857">
    <property type="entry name" value="Isochorismatase"/>
    <property type="match status" value="1"/>
</dbReference>
<comment type="caution">
    <text evidence="3">The sequence shown here is derived from an EMBL/GenBank/DDBJ whole genome shotgun (WGS) entry which is preliminary data.</text>
</comment>
<dbReference type="SUPFAM" id="SSF52499">
    <property type="entry name" value="Isochorismatase-like hydrolases"/>
    <property type="match status" value="1"/>
</dbReference>
<proteinExistence type="predicted"/>
<evidence type="ECO:0000313" key="3">
    <source>
        <dbReference type="EMBL" id="MFC5152360.1"/>
    </source>
</evidence>
<dbReference type="InterPro" id="IPR036380">
    <property type="entry name" value="Isochorismatase-like_sf"/>
</dbReference>
<protein>
    <submittedName>
        <fullName evidence="3">Cysteine hydrolase family protein</fullName>
    </submittedName>
</protein>
<dbReference type="EMBL" id="JBHSKP010000005">
    <property type="protein sequence ID" value="MFC5152360.1"/>
    <property type="molecule type" value="Genomic_DNA"/>
</dbReference>
<dbReference type="PANTHER" id="PTHR43540">
    <property type="entry name" value="PEROXYUREIDOACRYLATE/UREIDOACRYLATE AMIDOHYDROLASE-RELATED"/>
    <property type="match status" value="1"/>
</dbReference>
<dbReference type="GO" id="GO:0016787">
    <property type="term" value="F:hydrolase activity"/>
    <property type="evidence" value="ECO:0007669"/>
    <property type="project" value="UniProtKB-KW"/>
</dbReference>
<keyword evidence="1 3" id="KW-0378">Hydrolase</keyword>
<name>A0ABW0AJG3_9ACTN</name>
<evidence type="ECO:0000313" key="4">
    <source>
        <dbReference type="Proteomes" id="UP001596160"/>
    </source>
</evidence>
<evidence type="ECO:0000259" key="2">
    <source>
        <dbReference type="Pfam" id="PF00857"/>
    </source>
</evidence>
<feature type="domain" description="Isochorismatase-like" evidence="2">
    <location>
        <begin position="4"/>
        <end position="171"/>
    </location>
</feature>
<dbReference type="RefSeq" id="WP_344477824.1">
    <property type="nucleotide sequence ID" value="NZ_BAAASB010000008.1"/>
</dbReference>
<dbReference type="Gene3D" id="3.40.50.850">
    <property type="entry name" value="Isochorismatase-like"/>
    <property type="match status" value="1"/>
</dbReference>
<dbReference type="PANTHER" id="PTHR43540:SF6">
    <property type="entry name" value="ISOCHORISMATASE-LIKE DOMAIN-CONTAINING PROTEIN"/>
    <property type="match status" value="1"/>
</dbReference>
<keyword evidence="4" id="KW-1185">Reference proteome</keyword>
<organism evidence="3 4">
    <name type="scientific">Streptomyces amakusaensis</name>
    <dbReference type="NCBI Taxonomy" id="67271"/>
    <lineage>
        <taxon>Bacteria</taxon>
        <taxon>Bacillati</taxon>
        <taxon>Actinomycetota</taxon>
        <taxon>Actinomycetes</taxon>
        <taxon>Kitasatosporales</taxon>
        <taxon>Streptomycetaceae</taxon>
        <taxon>Streptomyces</taxon>
    </lineage>
</organism>
<reference evidence="4" key="1">
    <citation type="journal article" date="2019" name="Int. J. Syst. Evol. Microbiol.">
        <title>The Global Catalogue of Microorganisms (GCM) 10K type strain sequencing project: providing services to taxonomists for standard genome sequencing and annotation.</title>
        <authorList>
            <consortium name="The Broad Institute Genomics Platform"/>
            <consortium name="The Broad Institute Genome Sequencing Center for Infectious Disease"/>
            <person name="Wu L."/>
            <person name="Ma J."/>
        </authorList>
    </citation>
    <scope>NUCLEOTIDE SEQUENCE [LARGE SCALE GENOMIC DNA]</scope>
    <source>
        <strain evidence="4">PCU 266</strain>
    </source>
</reference>
<gene>
    <name evidence="3" type="ORF">ACFPRH_11505</name>
</gene>
<dbReference type="Proteomes" id="UP001596160">
    <property type="component" value="Unassembled WGS sequence"/>
</dbReference>
<dbReference type="InterPro" id="IPR000868">
    <property type="entry name" value="Isochorismatase-like_dom"/>
</dbReference>
<sequence length="183" mass="19916">MGNALIVIDVQESFRARPEWKDIADPKIAEPVNRLVRLARAHGETVVWVLHSEAGTGGVFDPAEGHVRLLEEVETPLPGEPVLYKTSHNAFTTTRLQQLLTREGVTGLRLCGLRTEQCVETTARIGSDLGYRVDFVTDATTTEAIGGLSAEAIVERTEAVLRDRFARIVTVAELEAELGASPA</sequence>
<dbReference type="InterPro" id="IPR050272">
    <property type="entry name" value="Isochorismatase-like_hydrls"/>
</dbReference>